<accession>A0A843VLE3</accession>
<comment type="caution">
    <text evidence="1">The sequence shown here is derived from an EMBL/GenBank/DDBJ whole genome shotgun (WGS) entry which is preliminary data.</text>
</comment>
<evidence type="ECO:0000313" key="2">
    <source>
        <dbReference type="Proteomes" id="UP000652761"/>
    </source>
</evidence>
<gene>
    <name evidence="1" type="ORF">Taro_030036</name>
</gene>
<keyword evidence="2" id="KW-1185">Reference proteome</keyword>
<reference evidence="1" key="1">
    <citation type="submission" date="2017-07" db="EMBL/GenBank/DDBJ databases">
        <title>Taro Niue Genome Assembly and Annotation.</title>
        <authorList>
            <person name="Atibalentja N."/>
            <person name="Keating K."/>
            <person name="Fields C.J."/>
        </authorList>
    </citation>
    <scope>NUCLEOTIDE SEQUENCE</scope>
    <source>
        <strain evidence="1">Niue_2</strain>
        <tissue evidence="1">Leaf</tissue>
    </source>
</reference>
<protein>
    <submittedName>
        <fullName evidence="1">Uncharacterized protein</fullName>
    </submittedName>
</protein>
<organism evidence="1 2">
    <name type="scientific">Colocasia esculenta</name>
    <name type="common">Wild taro</name>
    <name type="synonym">Arum esculentum</name>
    <dbReference type="NCBI Taxonomy" id="4460"/>
    <lineage>
        <taxon>Eukaryota</taxon>
        <taxon>Viridiplantae</taxon>
        <taxon>Streptophyta</taxon>
        <taxon>Embryophyta</taxon>
        <taxon>Tracheophyta</taxon>
        <taxon>Spermatophyta</taxon>
        <taxon>Magnoliopsida</taxon>
        <taxon>Liliopsida</taxon>
        <taxon>Araceae</taxon>
        <taxon>Aroideae</taxon>
        <taxon>Colocasieae</taxon>
        <taxon>Colocasia</taxon>
    </lineage>
</organism>
<dbReference type="AlphaFoldDB" id="A0A843VLE3"/>
<evidence type="ECO:0000313" key="1">
    <source>
        <dbReference type="EMBL" id="MQL97338.1"/>
    </source>
</evidence>
<proteinExistence type="predicted"/>
<sequence length="71" mass="8093">MIPRVQPTRRLRTCAKAKNTYGGLDKESLVLSGVFPTKRWSKPKECVETRVRRASSARRPRATITVFKSCN</sequence>
<name>A0A843VLE3_COLES</name>
<dbReference type="Proteomes" id="UP000652761">
    <property type="component" value="Unassembled WGS sequence"/>
</dbReference>
<dbReference type="EMBL" id="NMUH01002036">
    <property type="protein sequence ID" value="MQL97338.1"/>
    <property type="molecule type" value="Genomic_DNA"/>
</dbReference>